<proteinExistence type="predicted"/>
<keyword evidence="4" id="KW-1185">Reference proteome</keyword>
<evidence type="ECO:0000256" key="2">
    <source>
        <dbReference type="SAM" id="Phobius"/>
    </source>
</evidence>
<feature type="compositionally biased region" description="Low complexity" evidence="1">
    <location>
        <begin position="395"/>
        <end position="415"/>
    </location>
</feature>
<dbReference type="EMBL" id="JALJOU010000041">
    <property type="protein sequence ID" value="KAK9832509.1"/>
    <property type="molecule type" value="Genomic_DNA"/>
</dbReference>
<keyword evidence="2" id="KW-1133">Transmembrane helix</keyword>
<dbReference type="AlphaFoldDB" id="A0AAW1RFL3"/>
<sequence length="496" mass="50177">MVSVFAGACFAVVALECGLGMVVLCQRDLLDAAAEDFEATGGLLVVLDWAEAHSIVSGICAVALLLAQVCSFFVTAGLAVDLLSERKAAQEAVEERWSAAPSLEKEGHGALLADLRSVHGAGKGFGNYGDAASASLHQPLLAARAARMPPRWLDVALTSAFLYMAAAGLLLLLVSAKLMTPAPDEAGGDGDATSGLRHGHHHRRRHRHKRYVPAGGGAPDDGGERAPLWFAGVVGVSGATMLAAGGMAAGGAWWGVAGLLHLFAGADSVLLAAQAFVLHMYCQHWRLLDAAAEFDDSNGLRTALGILDAHPGPLRAAAALLGVGQAACIAAAANYGTGTPLAARAKTAGYWAREKCGAGAAAASAAAAATAAAARARLARLPAREELLAALSSRFSSSSGGSAPPEAGSSGGPQSNSVVMWQSAASEADSDAGSGGDSLAGGRAAAEAPVLYAAFGGTPWAAKPRMLAPSPPASPRGGRAMVVPVRWVVREGHLPY</sequence>
<evidence type="ECO:0008006" key="5">
    <source>
        <dbReference type="Google" id="ProtNLM"/>
    </source>
</evidence>
<gene>
    <name evidence="3" type="ORF">WJX81_003483</name>
</gene>
<name>A0AAW1RFL3_9CHLO</name>
<feature type="transmembrane region" description="Helical" evidence="2">
    <location>
        <begin position="152"/>
        <end position="174"/>
    </location>
</feature>
<keyword evidence="2" id="KW-0472">Membrane</keyword>
<keyword evidence="2" id="KW-0812">Transmembrane</keyword>
<feature type="transmembrane region" description="Helical" evidence="2">
    <location>
        <begin position="259"/>
        <end position="281"/>
    </location>
</feature>
<protein>
    <recommendedName>
        <fullName evidence="5">Protein S-acyltransferase</fullName>
    </recommendedName>
</protein>
<dbReference type="Proteomes" id="UP001445335">
    <property type="component" value="Unassembled WGS sequence"/>
</dbReference>
<evidence type="ECO:0000313" key="3">
    <source>
        <dbReference type="EMBL" id="KAK9832509.1"/>
    </source>
</evidence>
<feature type="transmembrane region" description="Helical" evidence="2">
    <location>
        <begin position="55"/>
        <end position="80"/>
    </location>
</feature>
<reference evidence="3 4" key="1">
    <citation type="journal article" date="2024" name="Nat. Commun.">
        <title>Phylogenomics reveals the evolutionary origins of lichenization in chlorophyte algae.</title>
        <authorList>
            <person name="Puginier C."/>
            <person name="Libourel C."/>
            <person name="Otte J."/>
            <person name="Skaloud P."/>
            <person name="Haon M."/>
            <person name="Grisel S."/>
            <person name="Petersen M."/>
            <person name="Berrin J.G."/>
            <person name="Delaux P.M."/>
            <person name="Dal Grande F."/>
            <person name="Keller J."/>
        </authorList>
    </citation>
    <scope>NUCLEOTIDE SEQUENCE [LARGE SCALE GENOMIC DNA]</scope>
    <source>
        <strain evidence="3 4">SAG 245.80</strain>
    </source>
</reference>
<feature type="compositionally biased region" description="Basic residues" evidence="1">
    <location>
        <begin position="197"/>
        <end position="211"/>
    </location>
</feature>
<accession>A0AAW1RFL3</accession>
<comment type="caution">
    <text evidence="3">The sequence shown here is derived from an EMBL/GenBank/DDBJ whole genome shotgun (WGS) entry which is preliminary data.</text>
</comment>
<evidence type="ECO:0000256" key="1">
    <source>
        <dbReference type="SAM" id="MobiDB-lite"/>
    </source>
</evidence>
<feature type="region of interest" description="Disordered" evidence="1">
    <location>
        <begin position="184"/>
        <end position="220"/>
    </location>
</feature>
<feature type="region of interest" description="Disordered" evidence="1">
    <location>
        <begin position="395"/>
        <end position="417"/>
    </location>
</feature>
<evidence type="ECO:0000313" key="4">
    <source>
        <dbReference type="Proteomes" id="UP001445335"/>
    </source>
</evidence>
<feature type="transmembrane region" description="Helical" evidence="2">
    <location>
        <begin position="228"/>
        <end position="247"/>
    </location>
</feature>
<organism evidence="3 4">
    <name type="scientific">Elliptochloris bilobata</name>
    <dbReference type="NCBI Taxonomy" id="381761"/>
    <lineage>
        <taxon>Eukaryota</taxon>
        <taxon>Viridiplantae</taxon>
        <taxon>Chlorophyta</taxon>
        <taxon>core chlorophytes</taxon>
        <taxon>Trebouxiophyceae</taxon>
        <taxon>Trebouxiophyceae incertae sedis</taxon>
        <taxon>Elliptochloris clade</taxon>
        <taxon>Elliptochloris</taxon>
    </lineage>
</organism>